<keyword evidence="5 7" id="KW-0472">Membrane</keyword>
<protein>
    <submittedName>
        <fullName evidence="9">RING finger protein 175</fullName>
    </submittedName>
</protein>
<evidence type="ECO:0000313" key="9">
    <source>
        <dbReference type="EMBL" id="OLY84936.1"/>
    </source>
</evidence>
<dbReference type="GO" id="GO:0061630">
    <property type="term" value="F:ubiquitin protein ligase activity"/>
    <property type="evidence" value="ECO:0007669"/>
    <property type="project" value="TreeGrafter"/>
</dbReference>
<reference evidence="9 10" key="1">
    <citation type="journal article" date="2016" name="Mol. Biol. Evol.">
        <title>Genome-Wide Survey of Gut Fungi (Harpellales) Reveals the First Horizontally Transferred Ubiquitin Gene from a Mosquito Host.</title>
        <authorList>
            <person name="Wang Y."/>
            <person name="White M.M."/>
            <person name="Kvist S."/>
            <person name="Moncalvo J.M."/>
        </authorList>
    </citation>
    <scope>NUCLEOTIDE SEQUENCE [LARGE SCALE GENOMIC DNA]</scope>
    <source>
        <strain evidence="9 10">ALG-7-W6</strain>
    </source>
</reference>
<dbReference type="PANTHER" id="PTHR13407">
    <property type="entry name" value="RNF121 PROTEIN"/>
    <property type="match status" value="1"/>
</dbReference>
<name>A0A1R0H738_9FUNG</name>
<evidence type="ECO:0000256" key="7">
    <source>
        <dbReference type="SAM" id="Phobius"/>
    </source>
</evidence>
<evidence type="ECO:0000256" key="2">
    <source>
        <dbReference type="ARBA" id="ARBA00022692"/>
    </source>
</evidence>
<dbReference type="Pfam" id="PF13639">
    <property type="entry name" value="zf-RING_2"/>
    <property type="match status" value="1"/>
</dbReference>
<evidence type="ECO:0000256" key="1">
    <source>
        <dbReference type="ARBA" id="ARBA00004141"/>
    </source>
</evidence>
<dbReference type="Proteomes" id="UP000187455">
    <property type="component" value="Unassembled WGS sequence"/>
</dbReference>
<dbReference type="OrthoDB" id="8062037at2759"/>
<keyword evidence="10" id="KW-1185">Reference proteome</keyword>
<dbReference type="InterPro" id="IPR013083">
    <property type="entry name" value="Znf_RING/FYVE/PHD"/>
</dbReference>
<dbReference type="EMBL" id="LSSL01000299">
    <property type="protein sequence ID" value="OLY84936.1"/>
    <property type="molecule type" value="Genomic_DNA"/>
</dbReference>
<keyword evidence="3" id="KW-0479">Metal-binding</keyword>
<dbReference type="PROSITE" id="PS50089">
    <property type="entry name" value="ZF_RING_2"/>
    <property type="match status" value="1"/>
</dbReference>
<evidence type="ECO:0000256" key="4">
    <source>
        <dbReference type="ARBA" id="ARBA00022989"/>
    </source>
</evidence>
<feature type="domain" description="RING-type" evidence="8">
    <location>
        <begin position="35"/>
        <end position="104"/>
    </location>
</feature>
<dbReference type="InterPro" id="IPR040176">
    <property type="entry name" value="RNF121/RNF175"/>
</dbReference>
<keyword evidence="2 7" id="KW-0812">Transmembrane</keyword>
<dbReference type="GO" id="GO:0000139">
    <property type="term" value="C:Golgi membrane"/>
    <property type="evidence" value="ECO:0007669"/>
    <property type="project" value="TreeGrafter"/>
</dbReference>
<evidence type="ECO:0000259" key="8">
    <source>
        <dbReference type="PROSITE" id="PS50089"/>
    </source>
</evidence>
<evidence type="ECO:0000313" key="10">
    <source>
        <dbReference type="Proteomes" id="UP000187455"/>
    </source>
</evidence>
<keyword evidence="6" id="KW-0863">Zinc-finger</keyword>
<dbReference type="Gene3D" id="3.30.40.10">
    <property type="entry name" value="Zinc/RING finger domain, C3HC4 (zinc finger)"/>
    <property type="match status" value="1"/>
</dbReference>
<organism evidence="9 10">
    <name type="scientific">Smittium mucronatum</name>
    <dbReference type="NCBI Taxonomy" id="133383"/>
    <lineage>
        <taxon>Eukaryota</taxon>
        <taxon>Fungi</taxon>
        <taxon>Fungi incertae sedis</taxon>
        <taxon>Zoopagomycota</taxon>
        <taxon>Kickxellomycotina</taxon>
        <taxon>Harpellomycetes</taxon>
        <taxon>Harpellales</taxon>
        <taxon>Legeriomycetaceae</taxon>
        <taxon>Smittium</taxon>
    </lineage>
</organism>
<dbReference type="InterPro" id="IPR001841">
    <property type="entry name" value="Znf_RING"/>
</dbReference>
<comment type="caution">
    <text evidence="9">The sequence shown here is derived from an EMBL/GenBank/DDBJ whole genome shotgun (WGS) entry which is preliminary data.</text>
</comment>
<gene>
    <name evidence="9" type="ORF">AYI68_g893</name>
</gene>
<dbReference type="SUPFAM" id="SSF57850">
    <property type="entry name" value="RING/U-box"/>
    <property type="match status" value="1"/>
</dbReference>
<dbReference type="GO" id="GO:0005789">
    <property type="term" value="C:endoplasmic reticulum membrane"/>
    <property type="evidence" value="ECO:0007669"/>
    <property type="project" value="TreeGrafter"/>
</dbReference>
<dbReference type="SMART" id="SM00184">
    <property type="entry name" value="RING"/>
    <property type="match status" value="1"/>
</dbReference>
<evidence type="ECO:0000256" key="6">
    <source>
        <dbReference type="PROSITE-ProRule" id="PRU00175"/>
    </source>
</evidence>
<evidence type="ECO:0000256" key="3">
    <source>
        <dbReference type="ARBA" id="ARBA00022723"/>
    </source>
</evidence>
<dbReference type="GO" id="GO:0008270">
    <property type="term" value="F:zinc ion binding"/>
    <property type="evidence" value="ECO:0007669"/>
    <property type="project" value="UniProtKB-KW"/>
</dbReference>
<evidence type="ECO:0000256" key="5">
    <source>
        <dbReference type="ARBA" id="ARBA00023136"/>
    </source>
</evidence>
<accession>A0A1R0H738</accession>
<proteinExistence type="predicted"/>
<dbReference type="PANTHER" id="PTHR13407:SF0">
    <property type="entry name" value="FI05221P"/>
    <property type="match status" value="1"/>
</dbReference>
<sequence>MGQDLVDICIDRISVSLGYYSIAGLPSKVLPDDMCAICGCSFGQVSQPHSDSGGLLETKSDSKSLKYPTINDSIHTLNCGHKFHNGCIRGWCLIGKRDICPYCHEKVDLKHLMMNHWDKQQKIYLSVLDFFRYVIAWQPVTLLIATSLISLLGLV</sequence>
<dbReference type="AlphaFoldDB" id="A0A1R0H738"/>
<dbReference type="GO" id="GO:0036503">
    <property type="term" value="P:ERAD pathway"/>
    <property type="evidence" value="ECO:0007669"/>
    <property type="project" value="TreeGrafter"/>
</dbReference>
<keyword evidence="4 7" id="KW-1133">Transmembrane helix</keyword>
<comment type="subcellular location">
    <subcellularLocation>
        <location evidence="1">Membrane</location>
        <topology evidence="1">Multi-pass membrane protein</topology>
    </subcellularLocation>
</comment>
<keyword evidence="6" id="KW-0862">Zinc</keyword>
<feature type="transmembrane region" description="Helical" evidence="7">
    <location>
        <begin position="130"/>
        <end position="154"/>
    </location>
</feature>